<dbReference type="PRINTS" id="PR00959">
    <property type="entry name" value="MEVGALKINASE"/>
</dbReference>
<dbReference type="InterPro" id="IPR020568">
    <property type="entry name" value="Ribosomal_Su5_D2-typ_SF"/>
</dbReference>
<keyword evidence="2" id="KW-0963">Cytoplasm</keyword>
<dbReference type="NCBIfam" id="TIGR00131">
    <property type="entry name" value="gal_kin"/>
    <property type="match status" value="1"/>
</dbReference>
<gene>
    <name evidence="15" type="ordered locus">AciX9_3220</name>
</gene>
<keyword evidence="10" id="KW-0119">Carbohydrate metabolism</keyword>
<keyword evidence="8" id="KW-0460">Magnesium</keyword>
<dbReference type="OrthoDB" id="250531at2"/>
<dbReference type="InterPro" id="IPR006206">
    <property type="entry name" value="Mevalonate/galactokinase"/>
</dbReference>
<evidence type="ECO:0000256" key="4">
    <source>
        <dbReference type="ARBA" id="ARBA00022723"/>
    </source>
</evidence>
<keyword evidence="7" id="KW-0067">ATP-binding</keyword>
<evidence type="ECO:0000256" key="3">
    <source>
        <dbReference type="ARBA" id="ARBA00022679"/>
    </source>
</evidence>
<name>E8X1J6_GRATM</name>
<keyword evidence="5" id="KW-0547">Nucleotide-binding</keyword>
<dbReference type="FunFam" id="3.30.230.10:FF:000017">
    <property type="entry name" value="Galactokinase"/>
    <property type="match status" value="1"/>
</dbReference>
<accession>E8X1J6</accession>
<evidence type="ECO:0000256" key="7">
    <source>
        <dbReference type="ARBA" id="ARBA00022840"/>
    </source>
</evidence>
<dbReference type="PROSITE" id="PS00627">
    <property type="entry name" value="GHMP_KINASES_ATP"/>
    <property type="match status" value="1"/>
</dbReference>
<evidence type="ECO:0000256" key="5">
    <source>
        <dbReference type="ARBA" id="ARBA00022741"/>
    </source>
</evidence>
<dbReference type="SUPFAM" id="SSF54211">
    <property type="entry name" value="Ribosomal protein S5 domain 2-like"/>
    <property type="match status" value="1"/>
</dbReference>
<evidence type="ECO:0000256" key="10">
    <source>
        <dbReference type="ARBA" id="ARBA00023277"/>
    </source>
</evidence>
<evidence type="ECO:0000256" key="6">
    <source>
        <dbReference type="ARBA" id="ARBA00022777"/>
    </source>
</evidence>
<reference evidence="16" key="1">
    <citation type="submission" date="2011-01" db="EMBL/GenBank/DDBJ databases">
        <title>Complete sequence of chromosome of Acidobacterium sp. MP5ACTX9.</title>
        <authorList>
            <consortium name="US DOE Joint Genome Institute"/>
            <person name="Lucas S."/>
            <person name="Copeland A."/>
            <person name="Lapidus A."/>
            <person name="Cheng J.-F."/>
            <person name="Goodwin L."/>
            <person name="Pitluck S."/>
            <person name="Teshima H."/>
            <person name="Detter J.C."/>
            <person name="Han C."/>
            <person name="Tapia R."/>
            <person name="Land M."/>
            <person name="Hauser L."/>
            <person name="Kyrpides N."/>
            <person name="Ivanova N."/>
            <person name="Ovchinnikova G."/>
            <person name="Pagani I."/>
            <person name="Rawat S.R."/>
            <person name="Mannisto M."/>
            <person name="Haggblom M.M."/>
            <person name="Woyke T."/>
        </authorList>
    </citation>
    <scope>NUCLEOTIDE SEQUENCE [LARGE SCALE GENOMIC DNA]</scope>
    <source>
        <strain evidence="16">MP5ACTX9</strain>
    </source>
</reference>
<feature type="domain" description="GHMP kinase N-terminal" evidence="12">
    <location>
        <begin position="90"/>
        <end position="176"/>
    </location>
</feature>
<evidence type="ECO:0000259" key="13">
    <source>
        <dbReference type="Pfam" id="PF08544"/>
    </source>
</evidence>
<keyword evidence="3" id="KW-0808">Transferase</keyword>
<dbReference type="Pfam" id="PF08544">
    <property type="entry name" value="GHMP_kinases_C"/>
    <property type="match status" value="1"/>
</dbReference>
<keyword evidence="4" id="KW-0479">Metal-binding</keyword>
<feature type="domain" description="GHMP kinase C-terminal" evidence="13">
    <location>
        <begin position="275"/>
        <end position="354"/>
    </location>
</feature>
<dbReference type="InterPro" id="IPR036554">
    <property type="entry name" value="GHMP_kinase_C_sf"/>
</dbReference>
<dbReference type="PaxDb" id="1198114-AciX9_3220"/>
<keyword evidence="16" id="KW-1185">Reference proteome</keyword>
<evidence type="ECO:0000313" key="16">
    <source>
        <dbReference type="Proteomes" id="UP000000343"/>
    </source>
</evidence>
<dbReference type="InterPro" id="IPR006203">
    <property type="entry name" value="GHMP_knse_ATP-bd_CS"/>
</dbReference>
<dbReference type="eggNOG" id="COG0153">
    <property type="taxonomic scope" value="Bacteria"/>
</dbReference>
<dbReference type="InterPro" id="IPR013750">
    <property type="entry name" value="GHMP_kinase_C_dom"/>
</dbReference>
<dbReference type="InterPro" id="IPR014721">
    <property type="entry name" value="Ribsml_uS5_D2-typ_fold_subgr"/>
</dbReference>
<evidence type="ECO:0000313" key="15">
    <source>
        <dbReference type="EMBL" id="ADW70231.1"/>
    </source>
</evidence>
<dbReference type="InterPro" id="IPR019539">
    <property type="entry name" value="GalKase_N"/>
</dbReference>
<evidence type="ECO:0000256" key="8">
    <source>
        <dbReference type="ARBA" id="ARBA00022842"/>
    </source>
</evidence>
<dbReference type="RefSeq" id="WP_013581543.1">
    <property type="nucleotide sequence ID" value="NC_015064.1"/>
</dbReference>
<keyword evidence="9" id="KW-0299">Galactose metabolism</keyword>
<evidence type="ECO:0000259" key="14">
    <source>
        <dbReference type="Pfam" id="PF10509"/>
    </source>
</evidence>
<protein>
    <recommendedName>
        <fullName evidence="11">Galactokinase</fullName>
        <ecNumber evidence="11">2.7.1.6</ecNumber>
    </recommendedName>
</protein>
<dbReference type="GO" id="GO:0004335">
    <property type="term" value="F:galactokinase activity"/>
    <property type="evidence" value="ECO:0007669"/>
    <property type="project" value="UniProtKB-UniRule"/>
</dbReference>
<evidence type="ECO:0000259" key="12">
    <source>
        <dbReference type="Pfam" id="PF00288"/>
    </source>
</evidence>
<dbReference type="PIRSF" id="PIRSF000530">
    <property type="entry name" value="Galactokinase"/>
    <property type="match status" value="1"/>
</dbReference>
<dbReference type="GO" id="GO:0046872">
    <property type="term" value="F:metal ion binding"/>
    <property type="evidence" value="ECO:0007669"/>
    <property type="project" value="UniProtKB-KW"/>
</dbReference>
<dbReference type="PRINTS" id="PR00473">
    <property type="entry name" value="GALCTOKINASE"/>
</dbReference>
<dbReference type="GO" id="GO:0005524">
    <property type="term" value="F:ATP binding"/>
    <property type="evidence" value="ECO:0007669"/>
    <property type="project" value="UniProtKB-UniRule"/>
</dbReference>
<evidence type="ECO:0000256" key="2">
    <source>
        <dbReference type="ARBA" id="ARBA00022490"/>
    </source>
</evidence>
<dbReference type="Gene3D" id="3.30.70.890">
    <property type="entry name" value="GHMP kinase, C-terminal domain"/>
    <property type="match status" value="1"/>
</dbReference>
<dbReference type="Pfam" id="PF00288">
    <property type="entry name" value="GHMP_kinases_N"/>
    <property type="match status" value="1"/>
</dbReference>
<dbReference type="EMBL" id="CP002480">
    <property type="protein sequence ID" value="ADW70231.1"/>
    <property type="molecule type" value="Genomic_DNA"/>
</dbReference>
<dbReference type="Proteomes" id="UP000000343">
    <property type="component" value="Chromosome"/>
</dbReference>
<dbReference type="AlphaFoldDB" id="E8X1J6"/>
<dbReference type="GO" id="GO:0005829">
    <property type="term" value="C:cytosol"/>
    <property type="evidence" value="ECO:0007669"/>
    <property type="project" value="TreeGrafter"/>
</dbReference>
<evidence type="ECO:0000256" key="11">
    <source>
        <dbReference type="NCBIfam" id="TIGR00131"/>
    </source>
</evidence>
<sequence length="377" mass="39420">MTDTARIAALRQAHPVARIFQAPGRVNLLGEHTDYSGGFCLPAALTFNTLIAATPRADSILTLHSLDFKTHAEFDLTALPPKGDGAWTAYPAGVAWVLQQQGIALTGADLTLSGNVPLGAGLSSSASVEVATATALLALASHTLLKPEVALLCQKAENQYVGANCGIMDQFISANGVAGNALALDTRDLTFELAPIPAHLTLVVANSMVSHSVAGGEYTTRRREVEEAAAAIGVPYLREATLADLENSRTKMSDEAFHRARHVITDSQRVLDGLAALRAGDTTRFGRLMTEAHVSYRDDFAASCAECDTLVDLALKLPGCLGSRLTGGGFGGCTVSLVEADQAETFAAALKSAYFEATKITADVFLCATADGAGEIV</sequence>
<dbReference type="FunFam" id="3.30.70.890:FF:000001">
    <property type="entry name" value="Galactokinase"/>
    <property type="match status" value="1"/>
</dbReference>
<keyword evidence="6 15" id="KW-0418">Kinase</keyword>
<dbReference type="SUPFAM" id="SSF55060">
    <property type="entry name" value="GHMP Kinase, C-terminal domain"/>
    <property type="match status" value="1"/>
</dbReference>
<dbReference type="HOGENOM" id="CLU_017814_2_1_0"/>
<dbReference type="PANTHER" id="PTHR10457">
    <property type="entry name" value="MEVALONATE KINASE/GALACTOKINASE"/>
    <property type="match status" value="1"/>
</dbReference>
<dbReference type="Pfam" id="PF10509">
    <property type="entry name" value="GalKase_gal_bdg"/>
    <property type="match status" value="1"/>
</dbReference>
<dbReference type="EC" id="2.7.1.6" evidence="11"/>
<comment type="similarity">
    <text evidence="1">Belongs to the GHMP kinase family. GalK subfamily.</text>
</comment>
<evidence type="ECO:0000256" key="9">
    <source>
        <dbReference type="ARBA" id="ARBA00023144"/>
    </source>
</evidence>
<dbReference type="Gene3D" id="3.30.230.10">
    <property type="match status" value="1"/>
</dbReference>
<organism evidence="16">
    <name type="scientific">Granulicella tundricola (strain ATCC BAA-1859 / DSM 23138 / MP5ACTX9)</name>
    <dbReference type="NCBI Taxonomy" id="1198114"/>
    <lineage>
        <taxon>Bacteria</taxon>
        <taxon>Pseudomonadati</taxon>
        <taxon>Acidobacteriota</taxon>
        <taxon>Terriglobia</taxon>
        <taxon>Terriglobales</taxon>
        <taxon>Acidobacteriaceae</taxon>
        <taxon>Granulicella</taxon>
    </lineage>
</organism>
<dbReference type="KEGG" id="acm:AciX9_3220"/>
<dbReference type="PANTHER" id="PTHR10457:SF7">
    <property type="entry name" value="GALACTOKINASE-RELATED"/>
    <property type="match status" value="1"/>
</dbReference>
<evidence type="ECO:0000256" key="1">
    <source>
        <dbReference type="ARBA" id="ARBA00006566"/>
    </source>
</evidence>
<proteinExistence type="inferred from homology"/>
<dbReference type="InterPro" id="IPR000705">
    <property type="entry name" value="Galactokinase"/>
</dbReference>
<feature type="domain" description="Galactokinase N-terminal" evidence="14">
    <location>
        <begin position="18"/>
        <end position="55"/>
    </location>
</feature>
<dbReference type="InterPro" id="IPR006204">
    <property type="entry name" value="GHMP_kinase_N_dom"/>
</dbReference>
<dbReference type="STRING" id="1198114.AciX9_3220"/>
<dbReference type="GO" id="GO:0006012">
    <property type="term" value="P:galactose metabolic process"/>
    <property type="evidence" value="ECO:0007669"/>
    <property type="project" value="UniProtKB-UniRule"/>
</dbReference>